<evidence type="ECO:0000313" key="7">
    <source>
        <dbReference type="Proteomes" id="UP000595046"/>
    </source>
</evidence>
<dbReference type="Proteomes" id="UP000595046">
    <property type="component" value="Chromosome"/>
</dbReference>
<dbReference type="Pfam" id="PF13579">
    <property type="entry name" value="Glyco_trans_4_4"/>
    <property type="match status" value="1"/>
</dbReference>
<dbReference type="PANTHER" id="PTHR45947:SF3">
    <property type="entry name" value="SULFOQUINOVOSYL TRANSFERASE SQD2"/>
    <property type="match status" value="1"/>
</dbReference>
<evidence type="ECO:0000256" key="1">
    <source>
        <dbReference type="ARBA" id="ARBA00022676"/>
    </source>
</evidence>
<keyword evidence="2 6" id="KW-0808">Transferase</keyword>
<reference evidence="7" key="1">
    <citation type="submission" date="2020-02" db="EMBL/GenBank/DDBJ databases">
        <title>Streptomyces sp. ASO4wet.</title>
        <authorList>
            <person name="Risdian C."/>
            <person name="Landwehr W."/>
            <person name="Schupp P."/>
            <person name="Wink J."/>
        </authorList>
    </citation>
    <scope>NUCLEOTIDE SEQUENCE [LARGE SCALE GENOMIC DNA]</scope>
    <source>
        <strain evidence="7">ASO4wet</strain>
    </source>
</reference>
<feature type="domain" description="Glycosyltransferase subfamily 4-like N-terminal" evidence="5">
    <location>
        <begin position="39"/>
        <end position="223"/>
    </location>
</feature>
<evidence type="ECO:0000259" key="5">
    <source>
        <dbReference type="Pfam" id="PF13579"/>
    </source>
</evidence>
<dbReference type="InterPro" id="IPR050194">
    <property type="entry name" value="Glycosyltransferase_grp1"/>
</dbReference>
<dbReference type="EMBL" id="CP048882">
    <property type="protein sequence ID" value="QPP07432.1"/>
    <property type="molecule type" value="Genomic_DNA"/>
</dbReference>
<keyword evidence="7" id="KW-1185">Reference proteome</keyword>
<dbReference type="Gene3D" id="3.40.50.2000">
    <property type="entry name" value="Glycogen Phosphorylase B"/>
    <property type="match status" value="2"/>
</dbReference>
<dbReference type="SUPFAM" id="SSF53756">
    <property type="entry name" value="UDP-Glycosyltransferase/glycogen phosphorylase"/>
    <property type="match status" value="1"/>
</dbReference>
<dbReference type="GO" id="GO:1901137">
    <property type="term" value="P:carbohydrate derivative biosynthetic process"/>
    <property type="evidence" value="ECO:0007669"/>
    <property type="project" value="UniProtKB-ARBA"/>
</dbReference>
<gene>
    <name evidence="6" type="ORF">G4Z16_14755</name>
</gene>
<feature type="region of interest" description="Disordered" evidence="3">
    <location>
        <begin position="227"/>
        <end position="251"/>
    </location>
</feature>
<dbReference type="CDD" id="cd03801">
    <property type="entry name" value="GT4_PimA-like"/>
    <property type="match status" value="1"/>
</dbReference>
<dbReference type="KEGG" id="sbat:G4Z16_14755"/>
<evidence type="ECO:0000256" key="3">
    <source>
        <dbReference type="SAM" id="MobiDB-lite"/>
    </source>
</evidence>
<name>A0A7T1T6S8_9ACTN</name>
<sequence length="454" mass="49646">MTRPSTSSRPSPGLGTAPPRSPLRRVVVVCHQYPPWNVGGLAEYAQRFVQCAQRERDDVPLTLYTLNCPENLPRRERNGSLTIRRPWLPRRLKRRIVAPKNHLAPSGRALFALSLLAFNLATLPTLVRARRSGTVVAVHDWQSAVAGILAATVLRLPVVYHVHNTEMTMAEQPDVTDPFRLIEISQRLLAGVAARVVVPTPELGRLAVAHGWRADRIEVVPHGCETGAVPADRNADDAELGHERERERSGLRAELGLPPDAPLLVFAGRLSTIKGVPTLLHALPVIARRHPGVQLVMLGVGLAGTDQDEAVDRLVTELGIGDRTHVYHRYLPQEEVRRHYLAADACVFPSRYEPFGLVSVEAMALAAPVVLGSGFSTLISDGEGSDGPAALRMRGDTPDELADLVCQLLDDPAAAARLAARGRAHACQNFRWPDTITRTLGLYESLTRREPSRG</sequence>
<accession>A0A7T1T6S8</accession>
<feature type="domain" description="Glycosyl transferase family 1" evidence="4">
    <location>
        <begin position="251"/>
        <end position="424"/>
    </location>
</feature>
<organism evidence="6 7">
    <name type="scientific">Streptomyces bathyalis</name>
    <dbReference type="NCBI Taxonomy" id="2710756"/>
    <lineage>
        <taxon>Bacteria</taxon>
        <taxon>Bacillati</taxon>
        <taxon>Actinomycetota</taxon>
        <taxon>Actinomycetes</taxon>
        <taxon>Kitasatosporales</taxon>
        <taxon>Streptomycetaceae</taxon>
        <taxon>Streptomyces</taxon>
    </lineage>
</organism>
<dbReference type="InterPro" id="IPR028098">
    <property type="entry name" value="Glyco_trans_4-like_N"/>
</dbReference>
<evidence type="ECO:0000259" key="4">
    <source>
        <dbReference type="Pfam" id="PF00534"/>
    </source>
</evidence>
<proteinExistence type="predicted"/>
<dbReference type="PANTHER" id="PTHR45947">
    <property type="entry name" value="SULFOQUINOVOSYL TRANSFERASE SQD2"/>
    <property type="match status" value="1"/>
</dbReference>
<evidence type="ECO:0000313" key="6">
    <source>
        <dbReference type="EMBL" id="QPP07432.1"/>
    </source>
</evidence>
<evidence type="ECO:0000256" key="2">
    <source>
        <dbReference type="ARBA" id="ARBA00022679"/>
    </source>
</evidence>
<keyword evidence="1" id="KW-0328">Glycosyltransferase</keyword>
<dbReference type="AlphaFoldDB" id="A0A7T1T6S8"/>
<dbReference type="InterPro" id="IPR001296">
    <property type="entry name" value="Glyco_trans_1"/>
</dbReference>
<dbReference type="Pfam" id="PF00534">
    <property type="entry name" value="Glycos_transf_1"/>
    <property type="match status" value="1"/>
</dbReference>
<feature type="compositionally biased region" description="Basic and acidic residues" evidence="3">
    <location>
        <begin position="233"/>
        <end position="251"/>
    </location>
</feature>
<dbReference type="RefSeq" id="WP_197351233.1">
    <property type="nucleotide sequence ID" value="NZ_CP048882.1"/>
</dbReference>
<protein>
    <submittedName>
        <fullName evidence="6">Glycosyltransferase family 4 protein</fullName>
    </submittedName>
</protein>
<dbReference type="GO" id="GO:0016757">
    <property type="term" value="F:glycosyltransferase activity"/>
    <property type="evidence" value="ECO:0007669"/>
    <property type="project" value="UniProtKB-KW"/>
</dbReference>